<keyword evidence="2" id="KW-1185">Reference proteome</keyword>
<dbReference type="SUPFAM" id="SSF52047">
    <property type="entry name" value="RNI-like"/>
    <property type="match status" value="1"/>
</dbReference>
<dbReference type="InterPro" id="IPR032675">
    <property type="entry name" value="LRR_dom_sf"/>
</dbReference>
<protein>
    <recommendedName>
        <fullName evidence="3">F-box domain-containing protein</fullName>
    </recommendedName>
</protein>
<evidence type="ECO:0008006" key="3">
    <source>
        <dbReference type="Google" id="ProtNLM"/>
    </source>
</evidence>
<reference evidence="1 2" key="1">
    <citation type="submission" date="2024-05" db="EMBL/GenBank/DDBJ databases">
        <title>A draft genome resource for the thread blight pathogen Marasmius tenuissimus strain MS-2.</title>
        <authorList>
            <person name="Yulfo-Soto G.E."/>
            <person name="Baruah I.K."/>
            <person name="Amoako-Attah I."/>
            <person name="Bukari Y."/>
            <person name="Meinhardt L.W."/>
            <person name="Bailey B.A."/>
            <person name="Cohen S.P."/>
        </authorList>
    </citation>
    <scope>NUCLEOTIDE SEQUENCE [LARGE SCALE GENOMIC DNA]</scope>
    <source>
        <strain evidence="1 2">MS-2</strain>
    </source>
</reference>
<dbReference type="EMBL" id="JBBXMP010000031">
    <property type="protein sequence ID" value="KAL0066870.1"/>
    <property type="molecule type" value="Genomic_DNA"/>
</dbReference>
<name>A0ABR2ZYU8_9AGAR</name>
<proteinExistence type="predicted"/>
<organism evidence="1 2">
    <name type="scientific">Marasmius tenuissimus</name>
    <dbReference type="NCBI Taxonomy" id="585030"/>
    <lineage>
        <taxon>Eukaryota</taxon>
        <taxon>Fungi</taxon>
        <taxon>Dikarya</taxon>
        <taxon>Basidiomycota</taxon>
        <taxon>Agaricomycotina</taxon>
        <taxon>Agaricomycetes</taxon>
        <taxon>Agaricomycetidae</taxon>
        <taxon>Agaricales</taxon>
        <taxon>Marasmiineae</taxon>
        <taxon>Marasmiaceae</taxon>
        <taxon>Marasmius</taxon>
    </lineage>
</organism>
<sequence length="533" mass="61751">MNLMNCEACGITNGYDLILPESPVPHLLNSNDYPRDEDAESIRKVLHQVDSDLKPLISEIDRLKAIVADLEAARETLVNFAREHRAVLSPTRRLPSEILQAIFLHCLPDRHSEDSFDIWDVKQAPWVLTQVCRRWRSIGMGYTRLWEHVVLHATSLKRPIRGRIQLLQTHIDRAVELPLRVRLHSEYDRKEDRDLVDVLVLHSLRWQSLELNVPVTLFKRLRSIRDRLPRLQKLKVYVQNYHAEDLSYMFGNTPALQEVKLVVIPFYDVYPTFPYRQLLRFAGGYNIALALSVLQQSENLVDCKLSVYERENYIRMPASSFRMSSLRTLDLRVERSYNILTYLDLPVLEEFCLEHIERPRGVDTHEGPLRPTPLLQMVQRSSPPLRELLIQGSFWSQDEFMSLLRTIPSVRKLQLSVIQHMVDFSTLIYDTDAMTGDFDALSSPLVPHLMDLSFEVHSQLNVDGLLDMIESRYRIVRPSNPSPSPHHDLPPAQLQSCHVRTAASFQPSIMTIVRLEKLRAEGMDVSITDQRYS</sequence>
<dbReference type="Gene3D" id="3.80.10.10">
    <property type="entry name" value="Ribonuclease Inhibitor"/>
    <property type="match status" value="1"/>
</dbReference>
<accession>A0ABR2ZYU8</accession>
<gene>
    <name evidence="1" type="ORF">AAF712_006065</name>
</gene>
<evidence type="ECO:0000313" key="2">
    <source>
        <dbReference type="Proteomes" id="UP001437256"/>
    </source>
</evidence>
<evidence type="ECO:0000313" key="1">
    <source>
        <dbReference type="EMBL" id="KAL0066870.1"/>
    </source>
</evidence>
<comment type="caution">
    <text evidence="1">The sequence shown here is derived from an EMBL/GenBank/DDBJ whole genome shotgun (WGS) entry which is preliminary data.</text>
</comment>
<dbReference type="Proteomes" id="UP001437256">
    <property type="component" value="Unassembled WGS sequence"/>
</dbReference>